<reference evidence="2" key="1">
    <citation type="journal article" date="2021" name="Sci. Adv.">
        <title>The American lobster genome reveals insights on longevity, neural, and immune adaptations.</title>
        <authorList>
            <person name="Polinski J.M."/>
            <person name="Zimin A.V."/>
            <person name="Clark K.F."/>
            <person name="Kohn A.B."/>
            <person name="Sadowski N."/>
            <person name="Timp W."/>
            <person name="Ptitsyn A."/>
            <person name="Khanna P."/>
            <person name="Romanova D.Y."/>
            <person name="Williams P."/>
            <person name="Greenwood S.J."/>
            <person name="Moroz L.L."/>
            <person name="Walt D.R."/>
            <person name="Bodnar A.G."/>
        </authorList>
    </citation>
    <scope>NUCLEOTIDE SEQUENCE</scope>
    <source>
        <strain evidence="2">GMGI-L3</strain>
    </source>
</reference>
<evidence type="ECO:0000256" key="1">
    <source>
        <dbReference type="SAM" id="SignalP"/>
    </source>
</evidence>
<keyword evidence="2" id="KW-0675">Receptor</keyword>
<name>A0A8J5JQB9_HOMAM</name>
<keyword evidence="3" id="KW-1185">Reference proteome</keyword>
<evidence type="ECO:0000313" key="2">
    <source>
        <dbReference type="EMBL" id="KAG7162387.1"/>
    </source>
</evidence>
<feature type="signal peptide" evidence="1">
    <location>
        <begin position="1"/>
        <end position="28"/>
    </location>
</feature>
<evidence type="ECO:0000313" key="3">
    <source>
        <dbReference type="Proteomes" id="UP000747542"/>
    </source>
</evidence>
<feature type="non-terminal residue" evidence="2">
    <location>
        <position position="1"/>
    </location>
</feature>
<dbReference type="EMBL" id="JAHLQT010027705">
    <property type="protein sequence ID" value="KAG7162387.1"/>
    <property type="molecule type" value="Genomic_DNA"/>
</dbReference>
<comment type="caution">
    <text evidence="2">The sequence shown here is derived from an EMBL/GenBank/DDBJ whole genome shotgun (WGS) entry which is preliminary data.</text>
</comment>
<protein>
    <submittedName>
        <fullName evidence="2">Putative olfactory ionotropic receptor IR4-like 10</fullName>
    </submittedName>
</protein>
<organism evidence="2 3">
    <name type="scientific">Homarus americanus</name>
    <name type="common">American lobster</name>
    <dbReference type="NCBI Taxonomy" id="6706"/>
    <lineage>
        <taxon>Eukaryota</taxon>
        <taxon>Metazoa</taxon>
        <taxon>Ecdysozoa</taxon>
        <taxon>Arthropoda</taxon>
        <taxon>Crustacea</taxon>
        <taxon>Multicrustacea</taxon>
        <taxon>Malacostraca</taxon>
        <taxon>Eumalacostraca</taxon>
        <taxon>Eucarida</taxon>
        <taxon>Decapoda</taxon>
        <taxon>Pleocyemata</taxon>
        <taxon>Astacidea</taxon>
        <taxon>Nephropoidea</taxon>
        <taxon>Nephropidae</taxon>
        <taxon>Homarus</taxon>
    </lineage>
</organism>
<dbReference type="Proteomes" id="UP000747542">
    <property type="component" value="Unassembled WGS sequence"/>
</dbReference>
<gene>
    <name evidence="2" type="primary">Ir4-L10</name>
    <name evidence="2" type="ORF">Hamer_G007914</name>
</gene>
<accession>A0A8J5JQB9</accession>
<feature type="chain" id="PRO_5035232385" evidence="1">
    <location>
        <begin position="29"/>
        <end position="115"/>
    </location>
</feature>
<keyword evidence="1" id="KW-0732">Signal</keyword>
<dbReference type="AlphaFoldDB" id="A0A8J5JQB9"/>
<sequence>MRGWVIEMIQALTSLLWFLTVSFDLVMAQSLRPNAAQDTLTTAGEAVESVLITVSQPHCSVFLFTDGNTFTSTIFTELSHFQALGGMVVFEVLMNDRDSNKTTIQLSRMVTEARE</sequence>
<proteinExistence type="predicted"/>